<dbReference type="InterPro" id="IPR001307">
    <property type="entry name" value="Thiosulphate_STrfase_CS"/>
</dbReference>
<dbReference type="SUPFAM" id="SSF52821">
    <property type="entry name" value="Rhodanese/Cell cycle control phosphatase"/>
    <property type="match status" value="1"/>
</dbReference>
<dbReference type="CDD" id="cd00158">
    <property type="entry name" value="RHOD"/>
    <property type="match status" value="1"/>
</dbReference>
<dbReference type="PROSITE" id="PS00380">
    <property type="entry name" value="RHODANESE_1"/>
    <property type="match status" value="1"/>
</dbReference>
<dbReference type="InterPro" id="IPR050229">
    <property type="entry name" value="GlpE_sulfurtransferase"/>
</dbReference>
<organism evidence="2">
    <name type="scientific">marine sediment metagenome</name>
    <dbReference type="NCBI Taxonomy" id="412755"/>
    <lineage>
        <taxon>unclassified sequences</taxon>
        <taxon>metagenomes</taxon>
        <taxon>ecological metagenomes</taxon>
    </lineage>
</organism>
<dbReference type="Gene3D" id="3.40.250.10">
    <property type="entry name" value="Rhodanese-like domain"/>
    <property type="match status" value="1"/>
</dbReference>
<feature type="domain" description="Rhodanese" evidence="1">
    <location>
        <begin position="63"/>
        <end position="152"/>
    </location>
</feature>
<accession>A0A0F8W100</accession>
<sequence length="184" mass="21039">MKREIHFILAGVVVLIGLGFLVGCQDNQQDITWQEVIKNIRNKFPDVRHTSTDELYSWLADSKGGSVILVDARDKEEFQVSHIPGARHIPYNENPLNSLMNLNRDSLIVVYCSVGYRSSILAKKLQGLGFTRVYNLEGSIFKWANEERPLVQNGNMVQEVHPYSPYWGKLLETEYHADVGYIDQ</sequence>
<dbReference type="GO" id="GO:0004792">
    <property type="term" value="F:thiosulfate-cyanide sulfurtransferase activity"/>
    <property type="evidence" value="ECO:0007669"/>
    <property type="project" value="InterPro"/>
</dbReference>
<evidence type="ECO:0000313" key="2">
    <source>
        <dbReference type="EMBL" id="KKK50298.1"/>
    </source>
</evidence>
<dbReference type="PROSITE" id="PS50206">
    <property type="entry name" value="RHODANESE_3"/>
    <property type="match status" value="1"/>
</dbReference>
<dbReference type="SMART" id="SM00450">
    <property type="entry name" value="RHOD"/>
    <property type="match status" value="1"/>
</dbReference>
<proteinExistence type="predicted"/>
<dbReference type="AlphaFoldDB" id="A0A0F8W100"/>
<reference evidence="2" key="1">
    <citation type="journal article" date="2015" name="Nature">
        <title>Complex archaea that bridge the gap between prokaryotes and eukaryotes.</title>
        <authorList>
            <person name="Spang A."/>
            <person name="Saw J.H."/>
            <person name="Jorgensen S.L."/>
            <person name="Zaremba-Niedzwiedzka K."/>
            <person name="Martijn J."/>
            <person name="Lind A.E."/>
            <person name="van Eijk R."/>
            <person name="Schleper C."/>
            <person name="Guy L."/>
            <person name="Ettema T.J."/>
        </authorList>
    </citation>
    <scope>NUCLEOTIDE SEQUENCE</scope>
</reference>
<dbReference type="PANTHER" id="PTHR43031">
    <property type="entry name" value="FAD-DEPENDENT OXIDOREDUCTASE"/>
    <property type="match status" value="1"/>
</dbReference>
<comment type="caution">
    <text evidence="2">The sequence shown here is derived from an EMBL/GenBank/DDBJ whole genome shotgun (WGS) entry which is preliminary data.</text>
</comment>
<protein>
    <recommendedName>
        <fullName evidence="1">Rhodanese domain-containing protein</fullName>
    </recommendedName>
</protein>
<dbReference type="Pfam" id="PF00581">
    <property type="entry name" value="Rhodanese"/>
    <property type="match status" value="1"/>
</dbReference>
<dbReference type="PROSITE" id="PS51257">
    <property type="entry name" value="PROKAR_LIPOPROTEIN"/>
    <property type="match status" value="1"/>
</dbReference>
<dbReference type="PANTHER" id="PTHR43031:SF1">
    <property type="entry name" value="PYRIDINE NUCLEOTIDE-DISULPHIDE OXIDOREDUCTASE"/>
    <property type="match status" value="1"/>
</dbReference>
<dbReference type="InterPro" id="IPR036873">
    <property type="entry name" value="Rhodanese-like_dom_sf"/>
</dbReference>
<gene>
    <name evidence="2" type="ORF">LCGC14_3126420</name>
</gene>
<name>A0A0F8W100_9ZZZZ</name>
<dbReference type="EMBL" id="LAZR01068091">
    <property type="protein sequence ID" value="KKK50298.1"/>
    <property type="molecule type" value="Genomic_DNA"/>
</dbReference>
<dbReference type="InterPro" id="IPR001763">
    <property type="entry name" value="Rhodanese-like_dom"/>
</dbReference>
<evidence type="ECO:0000259" key="1">
    <source>
        <dbReference type="PROSITE" id="PS50206"/>
    </source>
</evidence>